<proteinExistence type="predicted"/>
<dbReference type="PANTHER" id="PTHR48061:SF12">
    <property type="entry name" value="DISEASE RESISTANCE LIKE PROTEIN"/>
    <property type="match status" value="1"/>
</dbReference>
<keyword evidence="2" id="KW-0812">Transmembrane</keyword>
<organism evidence="7 8">
    <name type="scientific">Solanum bulbocastanum</name>
    <name type="common">Wild potato</name>
    <dbReference type="NCBI Taxonomy" id="147425"/>
    <lineage>
        <taxon>Eukaryota</taxon>
        <taxon>Viridiplantae</taxon>
        <taxon>Streptophyta</taxon>
        <taxon>Embryophyta</taxon>
        <taxon>Tracheophyta</taxon>
        <taxon>Spermatophyta</taxon>
        <taxon>Magnoliopsida</taxon>
        <taxon>eudicotyledons</taxon>
        <taxon>Gunneridae</taxon>
        <taxon>Pentapetalae</taxon>
        <taxon>asterids</taxon>
        <taxon>lamiids</taxon>
        <taxon>Solanales</taxon>
        <taxon>Solanaceae</taxon>
        <taxon>Solanoideae</taxon>
        <taxon>Solaneae</taxon>
        <taxon>Solanum</taxon>
    </lineage>
</organism>
<keyword evidence="8" id="KW-1185">Reference proteome</keyword>
<comment type="caution">
    <text evidence="7">The sequence shown here is derived from an EMBL/GenBank/DDBJ whole genome shotgun (WGS) entry which is preliminary data.</text>
</comment>
<keyword evidence="3" id="KW-0732">Signal</keyword>
<evidence type="ECO:0000313" key="7">
    <source>
        <dbReference type="EMBL" id="KAK6772717.1"/>
    </source>
</evidence>
<keyword evidence="5" id="KW-0472">Membrane</keyword>
<gene>
    <name evidence="7" type="ORF">RDI58_027955</name>
</gene>
<evidence type="ECO:0000256" key="5">
    <source>
        <dbReference type="ARBA" id="ARBA00023136"/>
    </source>
</evidence>
<dbReference type="InterPro" id="IPR046956">
    <property type="entry name" value="RLP23-like"/>
</dbReference>
<dbReference type="InterPro" id="IPR001611">
    <property type="entry name" value="Leu-rich_rpt"/>
</dbReference>
<comment type="subcellular location">
    <subcellularLocation>
        <location evidence="1">Membrane</location>
        <topology evidence="1">Single-pass type I membrane protein</topology>
    </subcellularLocation>
</comment>
<evidence type="ECO:0000256" key="4">
    <source>
        <dbReference type="ARBA" id="ARBA00022989"/>
    </source>
</evidence>
<keyword evidence="6" id="KW-0325">Glycoprotein</keyword>
<dbReference type="SUPFAM" id="SSF52058">
    <property type="entry name" value="L domain-like"/>
    <property type="match status" value="1"/>
</dbReference>
<protein>
    <recommendedName>
        <fullName evidence="9">Non-specific serine/threonine protein kinase</fullName>
    </recommendedName>
</protein>
<name>A0AAN8SS05_SOLBU</name>
<keyword evidence="4" id="KW-1133">Transmembrane helix</keyword>
<evidence type="ECO:0000256" key="6">
    <source>
        <dbReference type="ARBA" id="ARBA00023180"/>
    </source>
</evidence>
<dbReference type="Proteomes" id="UP001371456">
    <property type="component" value="Unassembled WGS sequence"/>
</dbReference>
<dbReference type="EMBL" id="JBANQN010000012">
    <property type="protein sequence ID" value="KAK6772717.1"/>
    <property type="molecule type" value="Genomic_DNA"/>
</dbReference>
<dbReference type="PANTHER" id="PTHR48061">
    <property type="entry name" value="LEUCINE-RICH REPEAT RECEPTOR PROTEIN KINASE EMS1-LIKE-RELATED"/>
    <property type="match status" value="1"/>
</dbReference>
<dbReference type="GO" id="GO:0016020">
    <property type="term" value="C:membrane"/>
    <property type="evidence" value="ECO:0007669"/>
    <property type="project" value="UniProtKB-SubCell"/>
</dbReference>
<dbReference type="Gene3D" id="3.80.10.10">
    <property type="entry name" value="Ribonuclease Inhibitor"/>
    <property type="match status" value="1"/>
</dbReference>
<dbReference type="InterPro" id="IPR032675">
    <property type="entry name" value="LRR_dom_sf"/>
</dbReference>
<evidence type="ECO:0000256" key="3">
    <source>
        <dbReference type="ARBA" id="ARBA00022729"/>
    </source>
</evidence>
<evidence type="ECO:0000256" key="2">
    <source>
        <dbReference type="ARBA" id="ARBA00022692"/>
    </source>
</evidence>
<dbReference type="Pfam" id="PF00560">
    <property type="entry name" value="LRR_1"/>
    <property type="match status" value="2"/>
</dbReference>
<dbReference type="AlphaFoldDB" id="A0AAN8SS05"/>
<reference evidence="7 8" key="1">
    <citation type="submission" date="2024-02" db="EMBL/GenBank/DDBJ databases">
        <title>de novo genome assembly of Solanum bulbocastanum strain 11H21.</title>
        <authorList>
            <person name="Hosaka A.J."/>
        </authorList>
    </citation>
    <scope>NUCLEOTIDE SEQUENCE [LARGE SCALE GENOMIC DNA]</scope>
    <source>
        <tissue evidence="7">Young leaves</tissue>
    </source>
</reference>
<accession>A0AAN8SS05</accession>
<evidence type="ECO:0000313" key="8">
    <source>
        <dbReference type="Proteomes" id="UP001371456"/>
    </source>
</evidence>
<evidence type="ECO:0000256" key="1">
    <source>
        <dbReference type="ARBA" id="ARBA00004479"/>
    </source>
</evidence>
<sequence>MLLQNLTQLRELDLTSINISSTIPPNFSSHLTTLRLGNTGLHGLIPESIFTFPIWKHLSYKIMIS</sequence>
<evidence type="ECO:0008006" key="9">
    <source>
        <dbReference type="Google" id="ProtNLM"/>
    </source>
</evidence>